<evidence type="ECO:0000259" key="2">
    <source>
        <dbReference type="PROSITE" id="PS50837"/>
    </source>
</evidence>
<dbReference type="Pfam" id="PF24883">
    <property type="entry name" value="NPHP3_N"/>
    <property type="match status" value="1"/>
</dbReference>
<dbReference type="PROSITE" id="PS50837">
    <property type="entry name" value="NACHT"/>
    <property type="match status" value="1"/>
</dbReference>
<protein>
    <recommendedName>
        <fullName evidence="2">NACHT domain-containing protein</fullName>
    </recommendedName>
</protein>
<organism evidence="3 4">
    <name type="scientific">Sphaerobolus stellatus (strain SS14)</name>
    <dbReference type="NCBI Taxonomy" id="990650"/>
    <lineage>
        <taxon>Eukaryota</taxon>
        <taxon>Fungi</taxon>
        <taxon>Dikarya</taxon>
        <taxon>Basidiomycota</taxon>
        <taxon>Agaricomycotina</taxon>
        <taxon>Agaricomycetes</taxon>
        <taxon>Phallomycetidae</taxon>
        <taxon>Geastrales</taxon>
        <taxon>Sphaerobolaceae</taxon>
        <taxon>Sphaerobolus</taxon>
    </lineage>
</organism>
<dbReference type="InterPro" id="IPR007111">
    <property type="entry name" value="NACHT_NTPase"/>
</dbReference>
<dbReference type="PANTHER" id="PTHR10039:SF16">
    <property type="entry name" value="GPI INOSITOL-DEACYLASE"/>
    <property type="match status" value="1"/>
</dbReference>
<evidence type="ECO:0000256" key="1">
    <source>
        <dbReference type="ARBA" id="ARBA00022737"/>
    </source>
</evidence>
<dbReference type="Proteomes" id="UP000054279">
    <property type="component" value="Unassembled WGS sequence"/>
</dbReference>
<dbReference type="Gene3D" id="3.40.50.300">
    <property type="entry name" value="P-loop containing nucleotide triphosphate hydrolases"/>
    <property type="match status" value="1"/>
</dbReference>
<dbReference type="InterPro" id="IPR056884">
    <property type="entry name" value="NPHP3-like_N"/>
</dbReference>
<keyword evidence="4" id="KW-1185">Reference proteome</keyword>
<dbReference type="EMBL" id="KN837316">
    <property type="protein sequence ID" value="KIJ28059.1"/>
    <property type="molecule type" value="Genomic_DNA"/>
</dbReference>
<reference evidence="3 4" key="1">
    <citation type="submission" date="2014-06" db="EMBL/GenBank/DDBJ databases">
        <title>Evolutionary Origins and Diversification of the Mycorrhizal Mutualists.</title>
        <authorList>
            <consortium name="DOE Joint Genome Institute"/>
            <consortium name="Mycorrhizal Genomics Consortium"/>
            <person name="Kohler A."/>
            <person name="Kuo A."/>
            <person name="Nagy L.G."/>
            <person name="Floudas D."/>
            <person name="Copeland A."/>
            <person name="Barry K.W."/>
            <person name="Cichocki N."/>
            <person name="Veneault-Fourrey C."/>
            <person name="LaButti K."/>
            <person name="Lindquist E.A."/>
            <person name="Lipzen A."/>
            <person name="Lundell T."/>
            <person name="Morin E."/>
            <person name="Murat C."/>
            <person name="Riley R."/>
            <person name="Ohm R."/>
            <person name="Sun H."/>
            <person name="Tunlid A."/>
            <person name="Henrissat B."/>
            <person name="Grigoriev I.V."/>
            <person name="Hibbett D.S."/>
            <person name="Martin F."/>
        </authorList>
    </citation>
    <scope>NUCLEOTIDE SEQUENCE [LARGE SCALE GENOMIC DNA]</scope>
    <source>
        <strain evidence="3 4">SS14</strain>
    </source>
</reference>
<dbReference type="HOGENOM" id="CLU_000288_34_23_1"/>
<keyword evidence="1" id="KW-0677">Repeat</keyword>
<dbReference type="Pfam" id="PF17111">
    <property type="entry name" value="PigL_N"/>
    <property type="match status" value="1"/>
</dbReference>
<sequence>MDPLSISASIVGFLQFTGQIGTTLSKFIQADKDAKKAITELQDEINYLERIVNELKSLIHDHSTTLGNSIGDFSQLQVCLDKCIVQLKDFIDEIKPPVSKWTRKGLKNRIKWILKDEEKQSLVNLVSQHKNSLHFELTARQSRTIHQMRVAQTEQYRDKIIQWLDIVEVSSNYDRARSNCHTGTGQWFLQGQAFKEYKNNSGNCVWLYGKAGCGKTILSGSIIDDLKNHVKLEANSTTVLAYFFFSYTDDKKQTVYNMLSSIAAQLCKRIQNIPSEVVSLYKENITRPPSSVLLSIIKCISRLFRKTYIVLDALDEVSFPERDPILDVLRELVWRSGLSNPNLLLTSRREPYLEAGIGHLGFEEICLTTPRVDEDIKLYVSETVAREARFSKWSDTLKMEIIEILITKADGMFRWVECQIETLKGCLRPCDARDALYSLPETLDETYKRILLGVQKKYRVYAARLLAWVVFTSEPLCLDILAEAIIFEPDSSEFDPDRRFSNPRDILDFCRNLFSVSLKSFKEYLISERIKSDMELYEYHSVIAKGPAYIQDTHIQYWKMASQLYQYEPSSDLRGRGDYIHDNYPLLKNSVWSFYAEFCAVKDNVEQQQLEEQIASLYGQLATTPSPSLLQEVSLMQMGMADKITSVLCLLLFPILLNYGATDVLDFDNLQGTSGQYSPALEMAIMESLLLANPDSILQHISLLLQHGSLVNSPHYAGGSLLFNMFTKSYNGSRRLELIKLLLEYGAYLDPDFQRPDGLVDSFTGETVEYLACCNDLAGLEEAIAHDAKIGRPVRDPHAVVSLEKWPDDPQDRDLAKSFQCWSWNAFCAIPAIPQQFFSWYDRWQGDMFARRISFLIDHGGNINALDCVVGYEEGDVIHLEYCTALDFLQVLGRYWKEHKDDEEGEEGDQVSPSQYCFLAASILEDYGAKLLPRYESSLIICYILQF</sequence>
<dbReference type="SUPFAM" id="SSF52540">
    <property type="entry name" value="P-loop containing nucleoside triphosphate hydrolases"/>
    <property type="match status" value="1"/>
</dbReference>
<dbReference type="InterPro" id="IPR031348">
    <property type="entry name" value="PigL_N"/>
</dbReference>
<dbReference type="PANTHER" id="PTHR10039">
    <property type="entry name" value="AMELOGENIN"/>
    <property type="match status" value="1"/>
</dbReference>
<name>A0A0C9U1V4_SPHS4</name>
<dbReference type="InterPro" id="IPR027417">
    <property type="entry name" value="P-loop_NTPase"/>
</dbReference>
<evidence type="ECO:0000313" key="3">
    <source>
        <dbReference type="EMBL" id="KIJ28059.1"/>
    </source>
</evidence>
<evidence type="ECO:0000313" key="4">
    <source>
        <dbReference type="Proteomes" id="UP000054279"/>
    </source>
</evidence>
<dbReference type="OrthoDB" id="3036502at2759"/>
<feature type="domain" description="NACHT" evidence="2">
    <location>
        <begin position="203"/>
        <end position="348"/>
    </location>
</feature>
<accession>A0A0C9U1V4</accession>
<proteinExistence type="predicted"/>
<dbReference type="AlphaFoldDB" id="A0A0C9U1V4"/>
<gene>
    <name evidence="3" type="ORF">M422DRAFT_270694</name>
</gene>